<name>A0A9P5TXU9_9AGAR</name>
<reference evidence="2" key="1">
    <citation type="submission" date="2020-11" db="EMBL/GenBank/DDBJ databases">
        <authorList>
            <consortium name="DOE Joint Genome Institute"/>
            <person name="Ahrendt S."/>
            <person name="Riley R."/>
            <person name="Andreopoulos W."/>
            <person name="Labutti K."/>
            <person name="Pangilinan J."/>
            <person name="Ruiz-Duenas F.J."/>
            <person name="Barrasa J.M."/>
            <person name="Sanchez-Garcia M."/>
            <person name="Camarero S."/>
            <person name="Miyauchi S."/>
            <person name="Serrano A."/>
            <person name="Linde D."/>
            <person name="Babiker R."/>
            <person name="Drula E."/>
            <person name="Ayuso-Fernandez I."/>
            <person name="Pacheco R."/>
            <person name="Padilla G."/>
            <person name="Ferreira P."/>
            <person name="Barriuso J."/>
            <person name="Kellner H."/>
            <person name="Castanera R."/>
            <person name="Alfaro M."/>
            <person name="Ramirez L."/>
            <person name="Pisabarro A.G."/>
            <person name="Kuo A."/>
            <person name="Tritt A."/>
            <person name="Lipzen A."/>
            <person name="He G."/>
            <person name="Yan M."/>
            <person name="Ng V."/>
            <person name="Cullen D."/>
            <person name="Martin F."/>
            <person name="Rosso M.-N."/>
            <person name="Henrissat B."/>
            <person name="Hibbett D."/>
            <person name="Martinez A.T."/>
            <person name="Grigoriev I.V."/>
        </authorList>
    </citation>
    <scope>NUCLEOTIDE SEQUENCE</scope>
    <source>
        <strain evidence="2">AH 40177</strain>
    </source>
</reference>
<feature type="region of interest" description="Disordered" evidence="1">
    <location>
        <begin position="20"/>
        <end position="42"/>
    </location>
</feature>
<evidence type="ECO:0000313" key="2">
    <source>
        <dbReference type="EMBL" id="KAF9058534.1"/>
    </source>
</evidence>
<proteinExistence type="predicted"/>
<evidence type="ECO:0000313" key="3">
    <source>
        <dbReference type="Proteomes" id="UP000772434"/>
    </source>
</evidence>
<comment type="caution">
    <text evidence="2">The sequence shown here is derived from an EMBL/GenBank/DDBJ whole genome shotgun (WGS) entry which is preliminary data.</text>
</comment>
<gene>
    <name evidence="2" type="ORF">BDP27DRAFT_1372453</name>
</gene>
<evidence type="ECO:0000256" key="1">
    <source>
        <dbReference type="SAM" id="MobiDB-lite"/>
    </source>
</evidence>
<dbReference type="EMBL" id="JADNRY010000367">
    <property type="protein sequence ID" value="KAF9058534.1"/>
    <property type="molecule type" value="Genomic_DNA"/>
</dbReference>
<accession>A0A9P5TXU9</accession>
<dbReference type="AlphaFoldDB" id="A0A9P5TXU9"/>
<sequence>MTGLGPKLASPILLRPSRKNLENSSSLGQVPPFPKRINRGPNAAETTFMEKNRGLIRRCVIEQGAIEVTEPKTGEKYSIWAAPMGTKGWEAHVNASSSMGRTFGGFRVILGLRRPMVWLSGGWIERWMEKVREGAGFSRMKEDSGKY</sequence>
<protein>
    <submittedName>
        <fullName evidence="2">Uncharacterized protein</fullName>
    </submittedName>
</protein>
<keyword evidence="3" id="KW-1185">Reference proteome</keyword>
<dbReference type="Proteomes" id="UP000772434">
    <property type="component" value="Unassembled WGS sequence"/>
</dbReference>
<organism evidence="2 3">
    <name type="scientific">Rhodocollybia butyracea</name>
    <dbReference type="NCBI Taxonomy" id="206335"/>
    <lineage>
        <taxon>Eukaryota</taxon>
        <taxon>Fungi</taxon>
        <taxon>Dikarya</taxon>
        <taxon>Basidiomycota</taxon>
        <taxon>Agaricomycotina</taxon>
        <taxon>Agaricomycetes</taxon>
        <taxon>Agaricomycetidae</taxon>
        <taxon>Agaricales</taxon>
        <taxon>Marasmiineae</taxon>
        <taxon>Omphalotaceae</taxon>
        <taxon>Rhodocollybia</taxon>
    </lineage>
</organism>